<proteinExistence type="inferred from homology"/>
<feature type="binding site" evidence="15">
    <location>
        <position position="21"/>
    </location>
    <ligand>
        <name>Mg(2+)</name>
        <dbReference type="ChEBI" id="CHEBI:18420"/>
        <label>2</label>
    </ligand>
</feature>
<name>A0A420W708_9BACT</name>
<feature type="transmembrane region" description="Helical" evidence="16">
    <location>
        <begin position="335"/>
        <end position="359"/>
    </location>
</feature>
<feature type="transmembrane region" description="Helical" evidence="16">
    <location>
        <begin position="507"/>
        <end position="526"/>
    </location>
</feature>
<keyword evidence="15" id="KW-0479">Metal-binding</keyword>
<reference evidence="18 19" key="1">
    <citation type="submission" date="2018-10" db="EMBL/GenBank/DDBJ databases">
        <title>Genomic Encyclopedia of Type Strains, Phase IV (KMG-IV): sequencing the most valuable type-strain genomes for metagenomic binning, comparative biology and taxonomic classification.</title>
        <authorList>
            <person name="Goeker M."/>
        </authorList>
    </citation>
    <scope>NUCLEOTIDE SEQUENCE [LARGE SCALE GENOMIC DNA]</scope>
    <source>
        <strain evidence="18 19">DSM 15521</strain>
    </source>
</reference>
<evidence type="ECO:0000256" key="1">
    <source>
        <dbReference type="ARBA" id="ARBA00004429"/>
    </source>
</evidence>
<evidence type="ECO:0000259" key="17">
    <source>
        <dbReference type="PROSITE" id="PS51711"/>
    </source>
</evidence>
<accession>A0A420W708</accession>
<dbReference type="Pfam" id="PF17910">
    <property type="entry name" value="FeoB_Cyto"/>
    <property type="match status" value="1"/>
</dbReference>
<dbReference type="Gene3D" id="3.40.50.300">
    <property type="entry name" value="P-loop containing nucleotide triphosphate hydrolases"/>
    <property type="match status" value="1"/>
</dbReference>
<keyword evidence="8 16" id="KW-1133">Transmembrane helix</keyword>
<keyword evidence="3" id="KW-1003">Cell membrane</keyword>
<dbReference type="Gene3D" id="1.10.287.1770">
    <property type="match status" value="1"/>
</dbReference>
<evidence type="ECO:0000313" key="18">
    <source>
        <dbReference type="EMBL" id="RKQ61856.1"/>
    </source>
</evidence>
<feature type="binding site" evidence="15">
    <location>
        <position position="25"/>
    </location>
    <ligand>
        <name>Mg(2+)</name>
        <dbReference type="ChEBI" id="CHEBI:18420"/>
        <label>2</label>
    </ligand>
</feature>
<evidence type="ECO:0000256" key="12">
    <source>
        <dbReference type="ARBA" id="ARBA00023136"/>
    </source>
</evidence>
<dbReference type="Proteomes" id="UP000280881">
    <property type="component" value="Unassembled WGS sequence"/>
</dbReference>
<dbReference type="AlphaFoldDB" id="A0A420W708"/>
<dbReference type="InterPro" id="IPR006073">
    <property type="entry name" value="GTP-bd"/>
</dbReference>
<dbReference type="InterPro" id="IPR005225">
    <property type="entry name" value="Small_GTP-bd"/>
</dbReference>
<dbReference type="OrthoDB" id="9809127at2"/>
<comment type="caution">
    <text evidence="16">Lacks conserved residue(s) required for the propagation of feature annotation.</text>
</comment>
<dbReference type="RefSeq" id="WP_121171267.1">
    <property type="nucleotide sequence ID" value="NZ_RBIE01000002.1"/>
</dbReference>
<feature type="transmembrane region" description="Helical" evidence="16">
    <location>
        <begin position="646"/>
        <end position="667"/>
    </location>
</feature>
<keyword evidence="15" id="KW-0460">Magnesium</keyword>
<keyword evidence="4 16" id="KW-0410">Iron transport</keyword>
<keyword evidence="7 14" id="KW-0547">Nucleotide-binding</keyword>
<keyword evidence="10" id="KW-0406">Ion transport</keyword>
<dbReference type="FunFam" id="3.40.50.300:FF:000426">
    <property type="entry name" value="Ferrous iron transport protein B"/>
    <property type="match status" value="1"/>
</dbReference>
<feature type="binding site" evidence="14">
    <location>
        <begin position="35"/>
        <end position="39"/>
    </location>
    <ligand>
        <name>GTP</name>
        <dbReference type="ChEBI" id="CHEBI:37565"/>
        <label>2</label>
    </ligand>
</feature>
<sequence length="703" mass="77693">MDKLKVAFVGNPNVGKTALINAIAGTKLKVGNWPGVTVEKKEATVKVDGKELYLVDLPGVYSLSPFTIEERITREFLLKERPDVIVNVVDSTNLERNLYLTTQILELGIPTVIALNVWDEFRSLGYSLNLDKFEELLGVKAVPTVATKGEGTKELLRLITQGEVSLPRPPIYSEDLEKFVKKVEPFVPKGMPKRWASLKLLEGDELIFKELSSESAKAVERVLQELEEFFGESGDSVVAEERYGFIRGVLKQTLKEPVEKKRTLTDILDAIFLNRLLGIPIFLFIMYLVFKLTFDGSGPLIDWTDGFVNDFIAKWVSAAISGFPDWLQSLIIDGIIGGVGTVLTFVPLLLFLYFFLALLEESGYMARAAFVMDRLMRVIGLPGKSFVPMIIGFGCNVPAVYATRTLENERDRKLTALLIPFMSCGARLPIYALFTAVFFKKYQAEVVFSMYIIGIVVATIVGIFLKKFFFKGSAETFVMELPPYRIPTLKMLWTSISVRLGAFLKKAGTVIAAAMVLLWTLINVPYGAPPKDTVLGKTASAIAPLFYSTGIKSWEPVAALIPGTIAKEVVVGALGQLYGVGEEGEVEEEKISFTQDLKEQVVGLVQAIKDSFVAMFGSFKTGVFEIESEEGPVTKAISKAFTPLSAFSYMVLCLLWIPCIVTLGAIYQEFGLKLTVTSIILTTLIPYSVSTILYTLGRLIGVQ</sequence>
<dbReference type="Pfam" id="PF07664">
    <property type="entry name" value="FeoB_C"/>
    <property type="match status" value="1"/>
</dbReference>
<evidence type="ECO:0000256" key="9">
    <source>
        <dbReference type="ARBA" id="ARBA00023004"/>
    </source>
</evidence>
<evidence type="ECO:0000256" key="6">
    <source>
        <dbReference type="ARBA" id="ARBA00022692"/>
    </source>
</evidence>
<dbReference type="SUPFAM" id="SSF52540">
    <property type="entry name" value="P-loop containing nucleoside triphosphate hydrolases"/>
    <property type="match status" value="1"/>
</dbReference>
<dbReference type="Pfam" id="PF02421">
    <property type="entry name" value="FeoB_N"/>
    <property type="match status" value="1"/>
</dbReference>
<dbReference type="InterPro" id="IPR030389">
    <property type="entry name" value="G_FEOB_dom"/>
</dbReference>
<dbReference type="InterPro" id="IPR003373">
    <property type="entry name" value="Fe2_transport_prot-B"/>
</dbReference>
<dbReference type="PANTHER" id="PTHR43185">
    <property type="entry name" value="FERROUS IRON TRANSPORT PROTEIN B"/>
    <property type="match status" value="1"/>
</dbReference>
<dbReference type="CDD" id="cd01879">
    <property type="entry name" value="FeoB"/>
    <property type="match status" value="1"/>
</dbReference>
<keyword evidence="12 16" id="KW-0472">Membrane</keyword>
<dbReference type="InterPro" id="IPR050860">
    <property type="entry name" value="FeoB_GTPase"/>
</dbReference>
<feature type="binding site" evidence="14">
    <location>
        <begin position="10"/>
        <end position="17"/>
    </location>
    <ligand>
        <name>GTP</name>
        <dbReference type="ChEBI" id="CHEBI:37565"/>
        <label>1</label>
    </ligand>
</feature>
<keyword evidence="2 16" id="KW-0813">Transport</keyword>
<dbReference type="PROSITE" id="PS51711">
    <property type="entry name" value="G_FEOB"/>
    <property type="match status" value="1"/>
</dbReference>
<feature type="binding site" evidence="15">
    <location>
        <position position="22"/>
    </location>
    <ligand>
        <name>Mg(2+)</name>
        <dbReference type="ChEBI" id="CHEBI:18420"/>
        <label>1</label>
    </ligand>
</feature>
<keyword evidence="19" id="KW-1185">Reference proteome</keyword>
<dbReference type="GO" id="GO:0046872">
    <property type="term" value="F:metal ion binding"/>
    <property type="evidence" value="ECO:0007669"/>
    <property type="project" value="UniProtKB-KW"/>
</dbReference>
<dbReference type="GO" id="GO:0005525">
    <property type="term" value="F:GTP binding"/>
    <property type="evidence" value="ECO:0007669"/>
    <property type="project" value="UniProtKB-KW"/>
</dbReference>
<protein>
    <recommendedName>
        <fullName evidence="13 16">Ferrous iron transport protein B</fullName>
    </recommendedName>
</protein>
<dbReference type="GO" id="GO:0015093">
    <property type="term" value="F:ferrous iron transmembrane transporter activity"/>
    <property type="evidence" value="ECO:0007669"/>
    <property type="project" value="UniProtKB-UniRule"/>
</dbReference>
<dbReference type="PANTHER" id="PTHR43185:SF1">
    <property type="entry name" value="FE(2+) TRANSPORTER FEOB"/>
    <property type="match status" value="1"/>
</dbReference>
<comment type="similarity">
    <text evidence="16">Belongs to the TRAFAC class TrmE-Era-EngA-EngB-Septin-like GTPase superfamily. FeoB GTPase (TC 9.A.8) family.</text>
</comment>
<feature type="transmembrane region" description="Helical" evidence="16">
    <location>
        <begin position="674"/>
        <end position="696"/>
    </location>
</feature>
<evidence type="ECO:0000256" key="15">
    <source>
        <dbReference type="PIRSR" id="PIRSR603373-2"/>
    </source>
</evidence>
<gene>
    <name evidence="18" type="ORF">C7457_1309</name>
</gene>
<dbReference type="Pfam" id="PF07670">
    <property type="entry name" value="Gate"/>
    <property type="match status" value="2"/>
</dbReference>
<feature type="transmembrane region" description="Helical" evidence="16">
    <location>
        <begin position="446"/>
        <end position="465"/>
    </location>
</feature>
<evidence type="ECO:0000256" key="11">
    <source>
        <dbReference type="ARBA" id="ARBA00023134"/>
    </source>
</evidence>
<keyword evidence="5" id="KW-0997">Cell inner membrane</keyword>
<evidence type="ECO:0000256" key="13">
    <source>
        <dbReference type="NCBIfam" id="TIGR00437"/>
    </source>
</evidence>
<evidence type="ECO:0000256" key="2">
    <source>
        <dbReference type="ARBA" id="ARBA00022448"/>
    </source>
</evidence>
<evidence type="ECO:0000256" key="16">
    <source>
        <dbReference type="RuleBase" id="RU362098"/>
    </source>
</evidence>
<evidence type="ECO:0000256" key="4">
    <source>
        <dbReference type="ARBA" id="ARBA00022496"/>
    </source>
</evidence>
<evidence type="ECO:0000256" key="5">
    <source>
        <dbReference type="ARBA" id="ARBA00022519"/>
    </source>
</evidence>
<evidence type="ECO:0000256" key="10">
    <source>
        <dbReference type="ARBA" id="ARBA00023065"/>
    </source>
</evidence>
<dbReference type="GO" id="GO:0005886">
    <property type="term" value="C:plasma membrane"/>
    <property type="evidence" value="ECO:0007669"/>
    <property type="project" value="UniProtKB-SubCell"/>
</dbReference>
<keyword evidence="11 14" id="KW-0342">GTP-binding</keyword>
<keyword evidence="6 16" id="KW-0812">Transmembrane</keyword>
<keyword evidence="9 16" id="KW-0408">Iron</keyword>
<comment type="subcellular location">
    <subcellularLocation>
        <location evidence="1 16">Cell inner membrane</location>
        <topology evidence="1 16">Multi-pass membrane protein</topology>
    </subcellularLocation>
</comment>
<comment type="caution">
    <text evidence="18">The sequence shown here is derived from an EMBL/GenBank/DDBJ whole genome shotgun (WGS) entry which is preliminary data.</text>
</comment>
<evidence type="ECO:0000256" key="14">
    <source>
        <dbReference type="PIRSR" id="PIRSR603373-1"/>
    </source>
</evidence>
<feature type="transmembrane region" description="Helical" evidence="16">
    <location>
        <begin position="270"/>
        <end position="290"/>
    </location>
</feature>
<evidence type="ECO:0000256" key="3">
    <source>
        <dbReference type="ARBA" id="ARBA00022475"/>
    </source>
</evidence>
<feature type="binding site" evidence="14">
    <location>
        <begin position="56"/>
        <end position="59"/>
    </location>
    <ligand>
        <name>GTP</name>
        <dbReference type="ChEBI" id="CHEBI:37565"/>
        <label>3</label>
    </ligand>
</feature>
<dbReference type="InterPro" id="IPR027417">
    <property type="entry name" value="P-loop_NTPase"/>
</dbReference>
<evidence type="ECO:0000313" key="19">
    <source>
        <dbReference type="Proteomes" id="UP000280881"/>
    </source>
</evidence>
<comment type="function">
    <text evidence="16">Probable transporter of a GTP-driven Fe(2+) uptake system.</text>
</comment>
<feature type="binding site" evidence="14">
    <location>
        <begin position="116"/>
        <end position="119"/>
    </location>
    <ligand>
        <name>GTP</name>
        <dbReference type="ChEBI" id="CHEBI:37565"/>
        <label>4</label>
    </ligand>
</feature>
<feature type="binding site" evidence="14">
    <location>
        <begin position="145"/>
        <end position="147"/>
    </location>
    <ligand>
        <name>GTP</name>
        <dbReference type="ChEBI" id="CHEBI:37565"/>
        <label>5</label>
    </ligand>
</feature>
<dbReference type="NCBIfam" id="TIGR00231">
    <property type="entry name" value="small_GTP"/>
    <property type="match status" value="1"/>
</dbReference>
<evidence type="ECO:0000256" key="8">
    <source>
        <dbReference type="ARBA" id="ARBA00022989"/>
    </source>
</evidence>
<organism evidence="18 19">
    <name type="scientific">Thermovibrio guaymasensis</name>
    <dbReference type="NCBI Taxonomy" id="240167"/>
    <lineage>
        <taxon>Bacteria</taxon>
        <taxon>Pseudomonadati</taxon>
        <taxon>Aquificota</taxon>
        <taxon>Aquificia</taxon>
        <taxon>Desulfurobacteriales</taxon>
        <taxon>Desulfurobacteriaceae</taxon>
        <taxon>Thermovibrio</taxon>
    </lineage>
</organism>
<evidence type="ECO:0000256" key="7">
    <source>
        <dbReference type="ARBA" id="ARBA00022741"/>
    </source>
</evidence>
<dbReference type="InterPro" id="IPR041069">
    <property type="entry name" value="FeoB_Cyto"/>
</dbReference>
<feature type="domain" description="FeoB-type G" evidence="17">
    <location>
        <begin position="3"/>
        <end position="165"/>
    </location>
</feature>
<dbReference type="InterPro" id="IPR011642">
    <property type="entry name" value="Gate_dom"/>
</dbReference>
<dbReference type="EMBL" id="RBIE01000002">
    <property type="protein sequence ID" value="RKQ61856.1"/>
    <property type="molecule type" value="Genomic_DNA"/>
</dbReference>
<dbReference type="InterPro" id="IPR011640">
    <property type="entry name" value="Fe2_transport_prot_B_C"/>
</dbReference>
<feature type="transmembrane region" description="Helical" evidence="16">
    <location>
        <begin position="414"/>
        <end position="434"/>
    </location>
</feature>
<dbReference type="PRINTS" id="PR00326">
    <property type="entry name" value="GTP1OBG"/>
</dbReference>
<dbReference type="NCBIfam" id="TIGR00437">
    <property type="entry name" value="feoB"/>
    <property type="match status" value="1"/>
</dbReference>